<evidence type="ECO:0000256" key="9">
    <source>
        <dbReference type="PIRNR" id="PIRNR003128"/>
    </source>
</evidence>
<evidence type="ECO:0000313" key="12">
    <source>
        <dbReference type="Proteomes" id="UP000245086"/>
    </source>
</evidence>
<dbReference type="Pfam" id="PF02463">
    <property type="entry name" value="SMC_N"/>
    <property type="match status" value="1"/>
</dbReference>
<evidence type="ECO:0000256" key="6">
    <source>
        <dbReference type="ARBA" id="ARBA00022840"/>
    </source>
</evidence>
<dbReference type="GO" id="GO:0006310">
    <property type="term" value="P:DNA recombination"/>
    <property type="evidence" value="ECO:0007669"/>
    <property type="project" value="InterPro"/>
</dbReference>
<dbReference type="AlphaFoldDB" id="A0A2P2EBV4"/>
<keyword evidence="4" id="KW-0547">Nucleotide-binding</keyword>
<dbReference type="Proteomes" id="UP000245086">
    <property type="component" value="Unassembled WGS sequence"/>
</dbReference>
<dbReference type="PIRSF" id="PIRSF003128">
    <property type="entry name" value="RecN"/>
    <property type="match status" value="1"/>
</dbReference>
<evidence type="ECO:0000256" key="1">
    <source>
        <dbReference type="ARBA" id="ARBA00003618"/>
    </source>
</evidence>
<evidence type="ECO:0000256" key="5">
    <source>
        <dbReference type="ARBA" id="ARBA00022763"/>
    </source>
</evidence>
<proteinExistence type="inferred from homology"/>
<dbReference type="NCBIfam" id="TIGR00634">
    <property type="entry name" value="recN"/>
    <property type="match status" value="1"/>
</dbReference>
<keyword evidence="5 9" id="KW-0227">DNA damage</keyword>
<evidence type="ECO:0000256" key="3">
    <source>
        <dbReference type="ARBA" id="ARBA00021315"/>
    </source>
</evidence>
<organism evidence="11 12">
    <name type="scientific">Candidatus Phycosocius bacilliformis</name>
    <dbReference type="NCBI Taxonomy" id="1445552"/>
    <lineage>
        <taxon>Bacteria</taxon>
        <taxon>Pseudomonadati</taxon>
        <taxon>Pseudomonadota</taxon>
        <taxon>Alphaproteobacteria</taxon>
        <taxon>Caulobacterales</taxon>
        <taxon>Caulobacterales incertae sedis</taxon>
        <taxon>Candidatus Phycosocius</taxon>
    </lineage>
</organism>
<protein>
    <recommendedName>
        <fullName evidence="3 9">DNA repair protein RecN</fullName>
    </recommendedName>
    <alternativeName>
        <fullName evidence="8 9">Recombination protein N</fullName>
    </alternativeName>
</protein>
<dbReference type="EMBL" id="BFBR01000006">
    <property type="protein sequence ID" value="GBF58533.1"/>
    <property type="molecule type" value="Genomic_DNA"/>
</dbReference>
<comment type="similarity">
    <text evidence="2 9">Belongs to the RecN family.</text>
</comment>
<evidence type="ECO:0000256" key="4">
    <source>
        <dbReference type="ARBA" id="ARBA00022741"/>
    </source>
</evidence>
<evidence type="ECO:0000256" key="2">
    <source>
        <dbReference type="ARBA" id="ARBA00009441"/>
    </source>
</evidence>
<reference evidence="11 12" key="1">
    <citation type="journal article" date="2018" name="Genome Announc.">
        <title>Draft Genome Sequence of "Candidatus Phycosocius bacilliformis," an Alphaproteobacterial Ectosymbiont of the Hydrocarbon-Producing Green Alga Botryococcus braunii.</title>
        <authorList>
            <person name="Tanabe Y."/>
            <person name="Yamaguchi H."/>
            <person name="Watanabe M.M."/>
        </authorList>
    </citation>
    <scope>NUCLEOTIDE SEQUENCE [LARGE SCALE GENOMIC DNA]</scope>
    <source>
        <strain evidence="11 12">BOTRYCO-2</strain>
    </source>
</reference>
<keyword evidence="12" id="KW-1185">Reference proteome</keyword>
<dbReference type="PANTHER" id="PTHR11059">
    <property type="entry name" value="DNA REPAIR PROTEIN RECN"/>
    <property type="match status" value="1"/>
</dbReference>
<keyword evidence="6" id="KW-0067">ATP-binding</keyword>
<accession>A0A2P2EBV4</accession>
<dbReference type="GO" id="GO:0006281">
    <property type="term" value="P:DNA repair"/>
    <property type="evidence" value="ECO:0007669"/>
    <property type="project" value="UniProtKB-KW"/>
</dbReference>
<dbReference type="OrthoDB" id="9806954at2"/>
<keyword evidence="7 9" id="KW-0234">DNA repair</keyword>
<feature type="domain" description="RecF/RecN/SMC N-terminal" evidence="10">
    <location>
        <begin position="14"/>
        <end position="514"/>
    </location>
</feature>
<dbReference type="GO" id="GO:0005524">
    <property type="term" value="F:ATP binding"/>
    <property type="evidence" value="ECO:0007669"/>
    <property type="project" value="UniProtKB-KW"/>
</dbReference>
<dbReference type="PANTHER" id="PTHR11059:SF0">
    <property type="entry name" value="DNA REPAIR PROTEIN RECN"/>
    <property type="match status" value="1"/>
</dbReference>
<evidence type="ECO:0000313" key="11">
    <source>
        <dbReference type="EMBL" id="GBF58533.1"/>
    </source>
</evidence>
<gene>
    <name evidence="11" type="primary">recN</name>
    <name evidence="11" type="ORF">PbB2_02219</name>
</gene>
<dbReference type="FunFam" id="3.40.50.300:FF:000319">
    <property type="entry name" value="DNA repair protein RecN"/>
    <property type="match status" value="1"/>
</dbReference>
<evidence type="ECO:0000259" key="10">
    <source>
        <dbReference type="Pfam" id="PF02463"/>
    </source>
</evidence>
<evidence type="ECO:0000256" key="8">
    <source>
        <dbReference type="ARBA" id="ARBA00033408"/>
    </source>
</evidence>
<dbReference type="GO" id="GO:0043590">
    <property type="term" value="C:bacterial nucleoid"/>
    <property type="evidence" value="ECO:0007669"/>
    <property type="project" value="TreeGrafter"/>
</dbReference>
<dbReference type="InterPro" id="IPR004604">
    <property type="entry name" value="DNA_recomb/repair_RecN"/>
</dbReference>
<dbReference type="InterPro" id="IPR003395">
    <property type="entry name" value="RecF/RecN/SMC_N"/>
</dbReference>
<dbReference type="InterPro" id="IPR027417">
    <property type="entry name" value="P-loop_NTPase"/>
</dbReference>
<evidence type="ECO:0000256" key="7">
    <source>
        <dbReference type="ARBA" id="ARBA00023204"/>
    </source>
</evidence>
<sequence length="563" mass="59748">MLIALSIRDVVLIEALDLEIEPGFTALTGETGAGKSILLDALGFALGERADRGLVRQGAERAQASAVFEIGSRHPALGLLEELDLPEAEDGRIVLRRSISLDGKSRAYVNDAPASVGALRRLGACLLEIHGQHASVGLMDPTTHRDLLDVFAKAGPLKARTYEAWRDLDAARAALDFAEQQARRASTDRDYLAHVVAELKKLAPKSGEEAALDAERRALMGSEKAASALKDATDALADGKAEQRMAAAARALSRVGKPEGEGADALSKAVDQAAHALERALSELSDAQGWMTRAGDALQGDPGRLDQLEERLFALRGAARKHGVSVEQLSDVLARAEANLAGIDHADEAIQAAKAALVQAEAHYRTNAEALSACRHQAALTLDQAVMQELPPLKLDKARFRTRVDSDATRPTKDGIDRVTFEIAANPGAGFGALSEIASGGELSRLSLALKLVLSTDGGTLALVFDEVDQGIGGATADAVGRRLARLAETAQILCVTHSPQVAARARRHWRIEKRIDNGVTRTDVTSLPEAAREEELARMLAGAEITAEARAAARALMAARQN</sequence>
<dbReference type="CDD" id="cd03241">
    <property type="entry name" value="ABC_RecN"/>
    <property type="match status" value="2"/>
</dbReference>
<comment type="function">
    <text evidence="1 9">May be involved in recombinational repair of damaged DNA.</text>
</comment>
<dbReference type="FunFam" id="3.40.50.300:FF:000356">
    <property type="entry name" value="DNA repair protein RecN"/>
    <property type="match status" value="1"/>
</dbReference>
<comment type="caution">
    <text evidence="11">The sequence shown here is derived from an EMBL/GenBank/DDBJ whole genome shotgun (WGS) entry which is preliminary data.</text>
</comment>
<name>A0A2P2EBV4_9PROT</name>
<dbReference type="Gene3D" id="3.40.50.300">
    <property type="entry name" value="P-loop containing nucleotide triphosphate hydrolases"/>
    <property type="match status" value="2"/>
</dbReference>
<dbReference type="RefSeq" id="WP_108985382.1">
    <property type="nucleotide sequence ID" value="NZ_BFBR01000006.1"/>
</dbReference>
<dbReference type="GO" id="GO:0009432">
    <property type="term" value="P:SOS response"/>
    <property type="evidence" value="ECO:0007669"/>
    <property type="project" value="TreeGrafter"/>
</dbReference>
<dbReference type="SUPFAM" id="SSF52540">
    <property type="entry name" value="P-loop containing nucleoside triphosphate hydrolases"/>
    <property type="match status" value="2"/>
</dbReference>